<proteinExistence type="predicted"/>
<protein>
    <submittedName>
        <fullName evidence="2">ATP-dependent Clp protease proteolytic subunit</fullName>
        <ecNumber evidence="2">3.4.21.92</ecNumber>
    </submittedName>
</protein>
<feature type="non-terminal residue" evidence="2">
    <location>
        <position position="211"/>
    </location>
</feature>
<organism evidence="2">
    <name type="scientific">uncultured Gemmatimonadaceae bacterium</name>
    <dbReference type="NCBI Taxonomy" id="246130"/>
    <lineage>
        <taxon>Bacteria</taxon>
        <taxon>Pseudomonadati</taxon>
        <taxon>Gemmatimonadota</taxon>
        <taxon>Gemmatimonadia</taxon>
        <taxon>Gemmatimonadales</taxon>
        <taxon>Gemmatimonadaceae</taxon>
        <taxon>environmental samples</taxon>
    </lineage>
</organism>
<gene>
    <name evidence="2" type="ORF">AVDCRST_MAG40-998</name>
</gene>
<feature type="compositionally biased region" description="Basic and acidic residues" evidence="1">
    <location>
        <begin position="194"/>
        <end position="211"/>
    </location>
</feature>
<evidence type="ECO:0000313" key="2">
    <source>
        <dbReference type="EMBL" id="CAA9311473.1"/>
    </source>
</evidence>
<dbReference type="EMBL" id="CADCTX010000291">
    <property type="protein sequence ID" value="CAA9311473.1"/>
    <property type="molecule type" value="Genomic_DNA"/>
</dbReference>
<feature type="region of interest" description="Disordered" evidence="1">
    <location>
        <begin position="130"/>
        <end position="211"/>
    </location>
</feature>
<dbReference type="AlphaFoldDB" id="A0A6J4KQK0"/>
<dbReference type="EC" id="3.4.21.92" evidence="2"/>
<feature type="region of interest" description="Disordered" evidence="1">
    <location>
        <begin position="28"/>
        <end position="69"/>
    </location>
</feature>
<feature type="region of interest" description="Disordered" evidence="1">
    <location>
        <begin position="90"/>
        <end position="109"/>
    </location>
</feature>
<dbReference type="GO" id="GO:0006508">
    <property type="term" value="P:proteolysis"/>
    <property type="evidence" value="ECO:0007669"/>
    <property type="project" value="UniProtKB-KW"/>
</dbReference>
<keyword evidence="2" id="KW-0645">Protease</keyword>
<sequence>GTGIDLSPVHHRALQPGRAHVRHLLAALDGPHRLHGRGRDGRRGEHRDRAAALPRGRQPGPRHQPLHQLAGRQRVGGARDLRHDAVHQAAGAHHLHGDGGEHGLLPAGRREQGAPLGAAALAHHDAPAVGRGAGHGGRHRGAGEGDPLPALEDERADVEAHRAPGGADRARLRPRPVHVGGGGEGVRDHRQHHRQPERARRGVEAAERHGV</sequence>
<dbReference type="GO" id="GO:0004252">
    <property type="term" value="F:serine-type endopeptidase activity"/>
    <property type="evidence" value="ECO:0007669"/>
    <property type="project" value="UniProtKB-EC"/>
</dbReference>
<feature type="non-terminal residue" evidence="2">
    <location>
        <position position="1"/>
    </location>
</feature>
<keyword evidence="2" id="KW-0378">Hydrolase</keyword>
<accession>A0A6J4KQK0</accession>
<reference evidence="2" key="1">
    <citation type="submission" date="2020-02" db="EMBL/GenBank/DDBJ databases">
        <authorList>
            <person name="Meier V. D."/>
        </authorList>
    </citation>
    <scope>NUCLEOTIDE SEQUENCE</scope>
    <source>
        <strain evidence="2">AVDCRST_MAG40</strain>
    </source>
</reference>
<evidence type="ECO:0000256" key="1">
    <source>
        <dbReference type="SAM" id="MobiDB-lite"/>
    </source>
</evidence>
<name>A0A6J4KQK0_9BACT</name>
<feature type="compositionally biased region" description="Low complexity" evidence="1">
    <location>
        <begin position="54"/>
        <end position="63"/>
    </location>
</feature>
<feature type="compositionally biased region" description="Basic and acidic residues" evidence="1">
    <location>
        <begin position="37"/>
        <end position="50"/>
    </location>
</feature>